<feature type="domain" description="FAD/NAD(P)-binding" evidence="5">
    <location>
        <begin position="10"/>
        <end position="305"/>
    </location>
</feature>
<dbReference type="PRINTS" id="PR00368">
    <property type="entry name" value="FADPNR"/>
</dbReference>
<evidence type="ECO:0000256" key="1">
    <source>
        <dbReference type="ARBA" id="ARBA00001974"/>
    </source>
</evidence>
<dbReference type="InterPro" id="IPR050446">
    <property type="entry name" value="FAD-oxidoreductase/Apoptosis"/>
</dbReference>
<dbReference type="SUPFAM" id="SSF51905">
    <property type="entry name" value="FAD/NAD(P)-binding domain"/>
    <property type="match status" value="1"/>
</dbReference>
<accession>A0A231GXD7</accession>
<proteinExistence type="predicted"/>
<keyword evidence="3" id="KW-0274">FAD</keyword>
<comment type="caution">
    <text evidence="7">The sequence shown here is derived from an EMBL/GenBank/DDBJ whole genome shotgun (WGS) entry which is preliminary data.</text>
</comment>
<dbReference type="SUPFAM" id="SSF55424">
    <property type="entry name" value="FAD/NAD-linked reductases, dimerisation (C-terminal) domain"/>
    <property type="match status" value="1"/>
</dbReference>
<dbReference type="InterPro" id="IPR016156">
    <property type="entry name" value="FAD/NAD-linked_Rdtase_dimer_sf"/>
</dbReference>
<keyword evidence="4 7" id="KW-0560">Oxidoreductase</keyword>
<dbReference type="Gene3D" id="3.30.390.30">
    <property type="match status" value="1"/>
</dbReference>
<protein>
    <submittedName>
        <fullName evidence="7">Rhodocoxin reductase</fullName>
        <ecNumber evidence="7">1.18.1.-</ecNumber>
    </submittedName>
</protein>
<comment type="cofactor">
    <cofactor evidence="1">
        <name>FAD</name>
        <dbReference type="ChEBI" id="CHEBI:57692"/>
    </cofactor>
</comment>
<dbReference type="Gene3D" id="3.50.50.60">
    <property type="entry name" value="FAD/NAD(P)-binding domain"/>
    <property type="match status" value="2"/>
</dbReference>
<keyword evidence="8" id="KW-1185">Reference proteome</keyword>
<dbReference type="EC" id="1.18.1.-" evidence="7"/>
<dbReference type="Proteomes" id="UP000215506">
    <property type="component" value="Unassembled WGS sequence"/>
</dbReference>
<dbReference type="InterPro" id="IPR023753">
    <property type="entry name" value="FAD/NAD-binding_dom"/>
</dbReference>
<evidence type="ECO:0000259" key="5">
    <source>
        <dbReference type="Pfam" id="PF07992"/>
    </source>
</evidence>
<reference evidence="7 8" key="1">
    <citation type="submission" date="2017-07" db="EMBL/GenBank/DDBJ databases">
        <title>First draft Genome Sequence of Nocardia cerradoensis isolated from human infection.</title>
        <authorList>
            <person name="Carrasco G."/>
        </authorList>
    </citation>
    <scope>NUCLEOTIDE SEQUENCE [LARGE SCALE GENOMIC DNA]</scope>
    <source>
        <strain evidence="7 8">CNM20130759</strain>
    </source>
</reference>
<dbReference type="InterPro" id="IPR036188">
    <property type="entry name" value="FAD/NAD-bd_sf"/>
</dbReference>
<dbReference type="GO" id="GO:0016651">
    <property type="term" value="F:oxidoreductase activity, acting on NAD(P)H"/>
    <property type="evidence" value="ECO:0007669"/>
    <property type="project" value="TreeGrafter"/>
</dbReference>
<evidence type="ECO:0000256" key="3">
    <source>
        <dbReference type="ARBA" id="ARBA00022827"/>
    </source>
</evidence>
<dbReference type="GO" id="GO:0005737">
    <property type="term" value="C:cytoplasm"/>
    <property type="evidence" value="ECO:0007669"/>
    <property type="project" value="TreeGrafter"/>
</dbReference>
<dbReference type="PANTHER" id="PTHR43557:SF2">
    <property type="entry name" value="RIESKE DOMAIN-CONTAINING PROTEIN-RELATED"/>
    <property type="match status" value="1"/>
</dbReference>
<dbReference type="Pfam" id="PF14759">
    <property type="entry name" value="Reductase_C"/>
    <property type="match status" value="1"/>
</dbReference>
<evidence type="ECO:0000313" key="8">
    <source>
        <dbReference type="Proteomes" id="UP000215506"/>
    </source>
</evidence>
<evidence type="ECO:0000256" key="2">
    <source>
        <dbReference type="ARBA" id="ARBA00022630"/>
    </source>
</evidence>
<dbReference type="Pfam" id="PF07992">
    <property type="entry name" value="Pyr_redox_2"/>
    <property type="match status" value="1"/>
</dbReference>
<dbReference type="PRINTS" id="PR00411">
    <property type="entry name" value="PNDRDTASEI"/>
</dbReference>
<sequence>MTAATGRSDSVVIIGAGHAGATLAGLLRQQKWAAPITLIGEESHPPYHRPPLSKKFTDDTMVQLLKPAHFYPDNDIELLLGVRATAVDVAARRVGLDNGEHRDFATLVIATGATPRMVPVPGAEAAGISTLRTISDAQRLGSALDAGVTLAVIGGGYVGMEVAAVARSRGVDVTVIEREDRILARVASAELSRRLTEYHAARGTRVVVNCTVAEFLAADGALTTVVAQDGTSIACDHVLVGVGAVPNVELAQQCGVACDGGVLVDRAGRTNVPGIMAIGDVTRRPHDALDGLYRLESIPSAVEQAKHAAAAICGTDGGVHETPWFWSDQFDLKLKIAGLLEAGTRTIVRAGESPESFGLFHQRLDRTVCAVETANSPKDFMAGKKLISEGVPVDPDLLADAEVPIRDLLRDGSPTRSVTY</sequence>
<dbReference type="RefSeq" id="WP_094027710.1">
    <property type="nucleotide sequence ID" value="NZ_NGAF01000021.1"/>
</dbReference>
<organism evidence="7 8">
    <name type="scientific">Nocardia cerradoensis</name>
    <dbReference type="NCBI Taxonomy" id="85688"/>
    <lineage>
        <taxon>Bacteria</taxon>
        <taxon>Bacillati</taxon>
        <taxon>Actinomycetota</taxon>
        <taxon>Actinomycetes</taxon>
        <taxon>Mycobacteriales</taxon>
        <taxon>Nocardiaceae</taxon>
        <taxon>Nocardia</taxon>
    </lineage>
</organism>
<evidence type="ECO:0000256" key="4">
    <source>
        <dbReference type="ARBA" id="ARBA00023002"/>
    </source>
</evidence>
<dbReference type="EMBL" id="NGAF01000021">
    <property type="protein sequence ID" value="OXR41280.1"/>
    <property type="molecule type" value="Genomic_DNA"/>
</dbReference>
<feature type="domain" description="Reductase C-terminal" evidence="6">
    <location>
        <begin position="324"/>
        <end position="409"/>
    </location>
</feature>
<name>A0A231GXD7_9NOCA</name>
<dbReference type="PANTHER" id="PTHR43557">
    <property type="entry name" value="APOPTOSIS-INDUCING FACTOR 1"/>
    <property type="match status" value="1"/>
</dbReference>
<gene>
    <name evidence="7" type="primary">thcD_7</name>
    <name evidence="7" type="ORF">B7C42_06678</name>
</gene>
<dbReference type="InterPro" id="IPR028202">
    <property type="entry name" value="Reductase_C"/>
</dbReference>
<evidence type="ECO:0000259" key="6">
    <source>
        <dbReference type="Pfam" id="PF14759"/>
    </source>
</evidence>
<keyword evidence="2" id="KW-0285">Flavoprotein</keyword>
<evidence type="ECO:0000313" key="7">
    <source>
        <dbReference type="EMBL" id="OXR41280.1"/>
    </source>
</evidence>
<dbReference type="AlphaFoldDB" id="A0A231GXD7"/>